<proteinExistence type="predicted"/>
<dbReference type="GO" id="GO:0045277">
    <property type="term" value="C:respiratory chain complex IV"/>
    <property type="evidence" value="ECO:0007669"/>
    <property type="project" value="InterPro"/>
</dbReference>
<evidence type="ECO:0000313" key="2">
    <source>
        <dbReference type="EMBL" id="KNC96692.1"/>
    </source>
</evidence>
<dbReference type="EMBL" id="KQ257467">
    <property type="protein sequence ID" value="KNC96692.1"/>
    <property type="molecule type" value="Genomic_DNA"/>
</dbReference>
<evidence type="ECO:0000313" key="3">
    <source>
        <dbReference type="Proteomes" id="UP000053201"/>
    </source>
</evidence>
<dbReference type="InterPro" id="IPR036972">
    <property type="entry name" value="Cyt_c_oxidase_su5b_sf"/>
</dbReference>
<dbReference type="VEuPathDB" id="FungiDB:SPPG_07905"/>
<dbReference type="AlphaFoldDB" id="A0A0L0H656"/>
<name>A0A0L0H656_SPIPD</name>
<protein>
    <submittedName>
        <fullName evidence="2">Cytochrome c oxidase polypeptide IV, variant</fullName>
    </submittedName>
</protein>
<dbReference type="PROSITE" id="PS51359">
    <property type="entry name" value="COX5B_2"/>
    <property type="match status" value="1"/>
</dbReference>
<accession>A0A0L0H656</accession>
<gene>
    <name evidence="2" type="ORF">SPPG_07905</name>
</gene>
<organism evidence="2 3">
    <name type="scientific">Spizellomyces punctatus (strain DAOM BR117)</name>
    <dbReference type="NCBI Taxonomy" id="645134"/>
    <lineage>
        <taxon>Eukaryota</taxon>
        <taxon>Fungi</taxon>
        <taxon>Fungi incertae sedis</taxon>
        <taxon>Chytridiomycota</taxon>
        <taxon>Chytridiomycota incertae sedis</taxon>
        <taxon>Chytridiomycetes</taxon>
        <taxon>Spizellomycetales</taxon>
        <taxon>Spizellomycetaceae</taxon>
        <taxon>Spizellomyces</taxon>
    </lineage>
</organism>
<dbReference type="RefSeq" id="XP_016604732.1">
    <property type="nucleotide sequence ID" value="XM_016756053.1"/>
</dbReference>
<evidence type="ECO:0000256" key="1">
    <source>
        <dbReference type="PIRSR" id="PIRSR602124-2"/>
    </source>
</evidence>
<sequence>MGNISQVSPRVFSLLTRRFTTALTVLAVKPSREADWYLPAGFRQEGELAANYELAAGNERYEYLKRLLREEPWEDMRPLVMIRRGTPKDPIIIQGIDPERYIGCTGMVSSYFFD</sequence>
<keyword evidence="3" id="KW-1185">Reference proteome</keyword>
<dbReference type="GeneID" id="27691089"/>
<dbReference type="SUPFAM" id="SSF57802">
    <property type="entry name" value="Rubredoxin-like"/>
    <property type="match status" value="1"/>
</dbReference>
<dbReference type="GO" id="GO:0005740">
    <property type="term" value="C:mitochondrial envelope"/>
    <property type="evidence" value="ECO:0007669"/>
    <property type="project" value="InterPro"/>
</dbReference>
<dbReference type="Pfam" id="PF01215">
    <property type="entry name" value="COX5B"/>
    <property type="match status" value="1"/>
</dbReference>
<feature type="binding site" evidence="1">
    <location>
        <position position="104"/>
    </location>
    <ligand>
        <name>Zn(2+)</name>
        <dbReference type="ChEBI" id="CHEBI:29105"/>
    </ligand>
</feature>
<keyword evidence="1" id="KW-0862">Zinc</keyword>
<dbReference type="OrthoDB" id="10249250at2759"/>
<dbReference type="GO" id="GO:0006123">
    <property type="term" value="P:mitochondrial electron transport, cytochrome c to oxygen"/>
    <property type="evidence" value="ECO:0007669"/>
    <property type="project" value="InterPro"/>
</dbReference>
<dbReference type="Gene3D" id="2.60.11.10">
    <property type="entry name" value="Cytochrome c oxidase, subunit Vb"/>
    <property type="match status" value="1"/>
</dbReference>
<dbReference type="GO" id="GO:0046872">
    <property type="term" value="F:metal ion binding"/>
    <property type="evidence" value="ECO:0007669"/>
    <property type="project" value="UniProtKB-KW"/>
</dbReference>
<reference evidence="2 3" key="1">
    <citation type="submission" date="2009-08" db="EMBL/GenBank/DDBJ databases">
        <title>The Genome Sequence of Spizellomyces punctatus strain DAOM BR117.</title>
        <authorList>
            <consortium name="The Broad Institute Genome Sequencing Platform"/>
            <person name="Russ C."/>
            <person name="Cuomo C."/>
            <person name="Shea T."/>
            <person name="Young S.K."/>
            <person name="Zeng Q."/>
            <person name="Koehrsen M."/>
            <person name="Haas B."/>
            <person name="Borodovsky M."/>
            <person name="Guigo R."/>
            <person name="Alvarado L."/>
            <person name="Berlin A."/>
            <person name="Bochicchio J."/>
            <person name="Borenstein D."/>
            <person name="Chapman S."/>
            <person name="Chen Z."/>
            <person name="Engels R."/>
            <person name="Freedman E."/>
            <person name="Gellesch M."/>
            <person name="Goldberg J."/>
            <person name="Griggs A."/>
            <person name="Gujja S."/>
            <person name="Heiman D."/>
            <person name="Hepburn T."/>
            <person name="Howarth C."/>
            <person name="Jen D."/>
            <person name="Larson L."/>
            <person name="Lewis B."/>
            <person name="Mehta T."/>
            <person name="Park D."/>
            <person name="Pearson M."/>
            <person name="Roberts A."/>
            <person name="Saif S."/>
            <person name="Shenoy N."/>
            <person name="Sisk P."/>
            <person name="Stolte C."/>
            <person name="Sykes S."/>
            <person name="Thomson T."/>
            <person name="Walk T."/>
            <person name="White J."/>
            <person name="Yandava C."/>
            <person name="Burger G."/>
            <person name="Gray M.W."/>
            <person name="Holland P.W.H."/>
            <person name="King N."/>
            <person name="Lang F.B.F."/>
            <person name="Roger A.J."/>
            <person name="Ruiz-Trillo I."/>
            <person name="Lander E."/>
            <person name="Nusbaum C."/>
        </authorList>
    </citation>
    <scope>NUCLEOTIDE SEQUENCE [LARGE SCALE GENOMIC DNA]</scope>
    <source>
        <strain evidence="2 3">DAOM BR117</strain>
    </source>
</reference>
<keyword evidence="1" id="KW-0479">Metal-binding</keyword>
<dbReference type="Proteomes" id="UP000053201">
    <property type="component" value="Unassembled WGS sequence"/>
</dbReference>
<dbReference type="InterPro" id="IPR002124">
    <property type="entry name" value="Cyt_c_oxidase_su5b"/>
</dbReference>